<evidence type="ECO:0000259" key="2">
    <source>
        <dbReference type="PROSITE" id="PS51507"/>
    </source>
</evidence>
<dbReference type="InterPro" id="IPR001346">
    <property type="entry name" value="Interferon_reg_fact_DNA-bd_dom"/>
</dbReference>
<accession>A0A0A7P6Q8</accession>
<dbReference type="EMBL" id="KM506887">
    <property type="protein sequence ID" value="AJA02096.1"/>
    <property type="molecule type" value="mRNA"/>
</dbReference>
<dbReference type="InterPro" id="IPR036388">
    <property type="entry name" value="WH-like_DNA-bd_sf"/>
</dbReference>
<evidence type="ECO:0000313" key="3">
    <source>
        <dbReference type="EMBL" id="AJA02096.1"/>
    </source>
</evidence>
<dbReference type="PRINTS" id="PR00267">
    <property type="entry name" value="INTFRNREGFCT"/>
</dbReference>
<evidence type="ECO:0000256" key="1">
    <source>
        <dbReference type="SAM" id="MobiDB-lite"/>
    </source>
</evidence>
<dbReference type="Gene3D" id="1.10.10.10">
    <property type="entry name" value="Winged helix-like DNA-binding domain superfamily/Winged helix DNA-binding domain"/>
    <property type="match status" value="1"/>
</dbReference>
<gene>
    <name evidence="3" type="primary">IRF1</name>
</gene>
<dbReference type="CDD" id="cd00103">
    <property type="entry name" value="IRF"/>
    <property type="match status" value="1"/>
</dbReference>
<organism evidence="3">
    <name type="scientific">Branchiostoma belcheri tsingtauense</name>
    <dbReference type="NCBI Taxonomy" id="155462"/>
    <lineage>
        <taxon>Eukaryota</taxon>
        <taxon>Metazoa</taxon>
        <taxon>Chordata</taxon>
        <taxon>Cephalochordata</taxon>
        <taxon>Leptocardii</taxon>
        <taxon>Amphioxiformes</taxon>
        <taxon>Branchiostomatidae</taxon>
        <taxon>Branchiostoma</taxon>
    </lineage>
</organism>
<name>A0A0A7P6Q8_BRABE</name>
<reference evidence="3" key="1">
    <citation type="submission" date="2014-09" db="EMBL/GenBank/DDBJ databases">
        <title>Characterization of amphioxus interferon regulatory factor (IRF) family reveals an archaic signaling framework for innate immune response.</title>
        <authorList>
            <person name="Yuan S."/>
            <person name="Zheng T."/>
            <person name="Xu A."/>
        </authorList>
    </citation>
    <scope>NUCLEOTIDE SEQUENCE</scope>
</reference>
<dbReference type="GO" id="GO:0000978">
    <property type="term" value="F:RNA polymerase II cis-regulatory region sequence-specific DNA binding"/>
    <property type="evidence" value="ECO:0007669"/>
    <property type="project" value="TreeGrafter"/>
</dbReference>
<protein>
    <submittedName>
        <fullName evidence="3">Interferon regulatory factor 1</fullName>
    </submittedName>
</protein>
<dbReference type="InterPro" id="IPR036390">
    <property type="entry name" value="WH_DNA-bd_sf"/>
</dbReference>
<feature type="domain" description="IRF tryptophan pentad repeat" evidence="2">
    <location>
        <begin position="26"/>
        <end position="141"/>
    </location>
</feature>
<feature type="region of interest" description="Disordered" evidence="1">
    <location>
        <begin position="140"/>
        <end position="185"/>
    </location>
</feature>
<dbReference type="PANTHER" id="PTHR11949:SF17">
    <property type="entry name" value="IRF TRYPTOPHAN PENTAD REPEAT DOMAIN-CONTAINING PROTEIN"/>
    <property type="match status" value="1"/>
</dbReference>
<dbReference type="GO" id="GO:0002376">
    <property type="term" value="P:immune system process"/>
    <property type="evidence" value="ECO:0007669"/>
    <property type="project" value="TreeGrafter"/>
</dbReference>
<dbReference type="PANTHER" id="PTHR11949">
    <property type="entry name" value="INTERFERON REGULATORY FACTOR"/>
    <property type="match status" value="1"/>
</dbReference>
<dbReference type="SUPFAM" id="SSF46785">
    <property type="entry name" value="Winged helix' DNA-binding domain"/>
    <property type="match status" value="1"/>
</dbReference>
<feature type="region of interest" description="Disordered" evidence="1">
    <location>
        <begin position="1"/>
        <end position="20"/>
    </location>
</feature>
<dbReference type="AlphaFoldDB" id="A0A0A7P6Q8"/>
<feature type="region of interest" description="Disordered" evidence="1">
    <location>
        <begin position="307"/>
        <end position="328"/>
    </location>
</feature>
<proteinExistence type="evidence at transcript level"/>
<dbReference type="SMART" id="SM00348">
    <property type="entry name" value="IRF"/>
    <property type="match status" value="1"/>
</dbReference>
<dbReference type="Pfam" id="PF00605">
    <property type="entry name" value="IRF"/>
    <property type="match status" value="1"/>
</dbReference>
<sequence length="530" mass="57745">MTVFEDTVPSPAYPADMSSQGDPGLKLRMRPWLEQQLDTEKYHGFCWLDKKERKFKVPWIHASSQHFNHMKHSAVFKAWAVHTGRFDPEKSEVPYEKVSLWKTWKANFRCALNSLPDVVELRGESCKAKGEAAYKVYRIVDRKPKRRKSRGPQSRSPPTPVNHKTGRVVKKRSTPIKNCRQHRGKQLAALVRQTREEAPPFGNIDNNKSEKLPSDHACYTKSGAPSDSADSLLTYPPSVPEASNGSPAQIPDPYVHGSPGQLTDGSAFPLTFVKTESSSDDGSESDNNSDISVPTDEEVVEDILGLEETHSNRGNSPVRDGNDLEETVFPNSSFPADFTQSPSHWPSSGNIPNCSAPGWLLSNFQNTAASCASPSGSGTSNPAVVVQPARSLDPLPHIDSLQPTFEATMKDILNILNKPKTTPAWQPAAYSTTLTTTVRLSPQAVNYGGLTNTVQVSNAPTKTELMQTSTASPIPFPLFNCFHTTGASNTVDPFDGAVPTTSTPTQPQSLLHSLVQGSPSNLITSTTVSG</sequence>
<dbReference type="GO" id="GO:0000981">
    <property type="term" value="F:DNA-binding transcription factor activity, RNA polymerase II-specific"/>
    <property type="evidence" value="ECO:0007669"/>
    <property type="project" value="TreeGrafter"/>
</dbReference>
<dbReference type="GO" id="GO:0005634">
    <property type="term" value="C:nucleus"/>
    <property type="evidence" value="ECO:0007669"/>
    <property type="project" value="TreeGrafter"/>
</dbReference>
<dbReference type="PROSITE" id="PS51507">
    <property type="entry name" value="IRF_2"/>
    <property type="match status" value="1"/>
</dbReference>
<feature type="region of interest" description="Disordered" evidence="1">
    <location>
        <begin position="197"/>
        <end position="295"/>
    </location>
</feature>
<feature type="compositionally biased region" description="Basic residues" evidence="1">
    <location>
        <begin position="164"/>
        <end position="185"/>
    </location>
</feature>